<evidence type="ECO:0000313" key="3">
    <source>
        <dbReference type="Proteomes" id="UP000002814"/>
    </source>
</evidence>
<dbReference type="Pfam" id="PF01797">
    <property type="entry name" value="Y1_Tnp"/>
    <property type="match status" value="1"/>
</dbReference>
<dbReference type="GO" id="GO:0004803">
    <property type="term" value="F:transposase activity"/>
    <property type="evidence" value="ECO:0007669"/>
    <property type="project" value="InterPro"/>
</dbReference>
<accession>E7SD95</accession>
<dbReference type="SMART" id="SM01321">
    <property type="entry name" value="Y1_Tnp"/>
    <property type="match status" value="1"/>
</dbReference>
<dbReference type="PANTHER" id="PTHR33360:SF2">
    <property type="entry name" value="TRANSPOSASE FOR INSERTION SEQUENCE ELEMENT IS200"/>
    <property type="match status" value="1"/>
</dbReference>
<dbReference type="HOGENOM" id="CLU_101320_0_0_9"/>
<feature type="domain" description="Transposase IS200-like" evidence="1">
    <location>
        <begin position="51"/>
        <end position="169"/>
    </location>
</feature>
<dbReference type="EMBL" id="AEQR01000027">
    <property type="protein sequence ID" value="EFV98482.1"/>
    <property type="molecule type" value="Genomic_DNA"/>
</dbReference>
<proteinExistence type="predicted"/>
<dbReference type="InterPro" id="IPR002686">
    <property type="entry name" value="Transposase_17"/>
</dbReference>
<protein>
    <submittedName>
        <fullName evidence="2">Transposase-like protein</fullName>
    </submittedName>
</protein>
<dbReference type="NCBIfam" id="NF033573">
    <property type="entry name" value="transpos_IS200"/>
    <property type="match status" value="1"/>
</dbReference>
<comment type="caution">
    <text evidence="2">The sequence shown here is derived from an EMBL/GenBank/DDBJ whole genome shotgun (WGS) entry which is preliminary data.</text>
</comment>
<dbReference type="PANTHER" id="PTHR33360">
    <property type="entry name" value="TRANSPOSASE FOR INSERTION SEQUENCE ELEMENT IS200"/>
    <property type="match status" value="1"/>
</dbReference>
<dbReference type="AlphaFoldDB" id="E7SD95"/>
<dbReference type="Proteomes" id="UP000002814">
    <property type="component" value="Unassembled WGS sequence"/>
</dbReference>
<sequence>MRDKRTTCYAGAHRRLYQKNSKRDTIKVFKPIVKRKEKNMAQKAHSLSHTKWMCKYHIVFTPKYRRKVIYNQYRSSLGEIFHRLCSYKGVEIIEGHLMPDHVHMLVSIPPRISVASFMGYLKGKSALMMFDKHANLKYKFGNRHFWAEGYYVSTVGLNEATIKKYIQEQEHKDIALDKLSVKEYEDPFRDSGK</sequence>
<evidence type="ECO:0000313" key="2">
    <source>
        <dbReference type="EMBL" id="EFV98482.1"/>
    </source>
</evidence>
<keyword evidence="3" id="KW-1185">Reference proteome</keyword>
<name>E7SD95_9STRE</name>
<dbReference type="GO" id="GO:0003677">
    <property type="term" value="F:DNA binding"/>
    <property type="evidence" value="ECO:0007669"/>
    <property type="project" value="InterPro"/>
</dbReference>
<gene>
    <name evidence="2" type="primary">isplu5A</name>
    <name evidence="2" type="ORF">HMPREF9421_2031</name>
</gene>
<dbReference type="GO" id="GO:0006313">
    <property type="term" value="P:DNA transposition"/>
    <property type="evidence" value="ECO:0007669"/>
    <property type="project" value="InterPro"/>
</dbReference>
<dbReference type="Gene3D" id="3.30.70.1290">
    <property type="entry name" value="Transposase IS200-like"/>
    <property type="match status" value="1"/>
</dbReference>
<evidence type="ECO:0000259" key="1">
    <source>
        <dbReference type="SMART" id="SM01321"/>
    </source>
</evidence>
<dbReference type="SUPFAM" id="SSF143422">
    <property type="entry name" value="Transposase IS200-like"/>
    <property type="match status" value="1"/>
</dbReference>
<organism evidence="2 3">
    <name type="scientific">Streptococcus australis ATCC 700641</name>
    <dbReference type="NCBI Taxonomy" id="888833"/>
    <lineage>
        <taxon>Bacteria</taxon>
        <taxon>Bacillati</taxon>
        <taxon>Bacillota</taxon>
        <taxon>Bacilli</taxon>
        <taxon>Lactobacillales</taxon>
        <taxon>Streptococcaceae</taxon>
        <taxon>Streptococcus</taxon>
    </lineage>
</organism>
<dbReference type="eggNOG" id="COG1943">
    <property type="taxonomic scope" value="Bacteria"/>
</dbReference>
<dbReference type="InterPro" id="IPR036515">
    <property type="entry name" value="Transposase_17_sf"/>
</dbReference>
<reference evidence="2 3" key="1">
    <citation type="submission" date="2010-12" db="EMBL/GenBank/DDBJ databases">
        <authorList>
            <person name="Muzny D."/>
            <person name="Qin X."/>
            <person name="Deng J."/>
            <person name="Jiang H."/>
            <person name="Liu Y."/>
            <person name="Qu J."/>
            <person name="Song X.-Z."/>
            <person name="Zhang L."/>
            <person name="Thornton R."/>
            <person name="Coyle M."/>
            <person name="Francisco L."/>
            <person name="Jackson L."/>
            <person name="Javaid M."/>
            <person name="Korchina V."/>
            <person name="Kovar C."/>
            <person name="Mata R."/>
            <person name="Mathew T."/>
            <person name="Ngo R."/>
            <person name="Nguyen L."/>
            <person name="Nguyen N."/>
            <person name="Okwuonu G."/>
            <person name="Ongeri F."/>
            <person name="Pham C."/>
            <person name="Simmons D."/>
            <person name="Wilczek-Boney K."/>
            <person name="Hale W."/>
            <person name="Jakkamsetti A."/>
            <person name="Pham P."/>
            <person name="Ruth R."/>
            <person name="San Lucas F."/>
            <person name="Warren J."/>
            <person name="Zhang J."/>
            <person name="Zhao Z."/>
            <person name="Zhou C."/>
            <person name="Zhu D."/>
            <person name="Lee S."/>
            <person name="Bess C."/>
            <person name="Blankenburg K."/>
            <person name="Forbes L."/>
            <person name="Fu Q."/>
            <person name="Gubbala S."/>
            <person name="Hirani K."/>
            <person name="Jayaseelan J.C."/>
            <person name="Lara F."/>
            <person name="Munidasa M."/>
            <person name="Palculict T."/>
            <person name="Patil S."/>
            <person name="Pu L.-L."/>
            <person name="Saada N."/>
            <person name="Tang L."/>
            <person name="Weissenberger G."/>
            <person name="Zhu Y."/>
            <person name="Hemphill L."/>
            <person name="Shang Y."/>
            <person name="Youmans B."/>
            <person name="Ayvaz T."/>
            <person name="Ross M."/>
            <person name="Santibanez J."/>
            <person name="Aqrawi P."/>
            <person name="Gross S."/>
            <person name="Joshi V."/>
            <person name="Fowler G."/>
            <person name="Nazareth L."/>
            <person name="Reid J."/>
            <person name="Worley K."/>
            <person name="Petrosino J."/>
            <person name="Highlander S."/>
            <person name="Gibbs R."/>
        </authorList>
    </citation>
    <scope>NUCLEOTIDE SEQUENCE [LARGE SCALE GENOMIC DNA]</scope>
    <source>
        <strain evidence="2 3">ATCC 700641</strain>
    </source>
</reference>